<accession>X1TUE8</accession>
<proteinExistence type="predicted"/>
<dbReference type="EMBL" id="BARW01024382">
    <property type="protein sequence ID" value="GAI91195.1"/>
    <property type="molecule type" value="Genomic_DNA"/>
</dbReference>
<name>X1TUE8_9ZZZZ</name>
<comment type="caution">
    <text evidence="1">The sequence shown here is derived from an EMBL/GenBank/DDBJ whole genome shotgun (WGS) entry which is preliminary data.</text>
</comment>
<gene>
    <name evidence="1" type="ORF">S12H4_40202</name>
</gene>
<evidence type="ECO:0000313" key="1">
    <source>
        <dbReference type="EMBL" id="GAI91195.1"/>
    </source>
</evidence>
<sequence length="120" mass="13558">MAAPTDLNDRIALAEGWWLVYVRSRVCDQSSDQSQWHGEQHESPLPDWQLVQPHQEGVYNRLYAHHEHVEGQDSEDDKDALPPFGFGLSLVGWHWSVLLFVQASKGLHVKNAFDVAGACP</sequence>
<reference evidence="1" key="1">
    <citation type="journal article" date="2014" name="Front. Microbiol.">
        <title>High frequency of phylogenetically diverse reductive dehalogenase-homologous genes in deep subseafloor sedimentary metagenomes.</title>
        <authorList>
            <person name="Kawai M."/>
            <person name="Futagami T."/>
            <person name="Toyoda A."/>
            <person name="Takaki Y."/>
            <person name="Nishi S."/>
            <person name="Hori S."/>
            <person name="Arai W."/>
            <person name="Tsubouchi T."/>
            <person name="Morono Y."/>
            <person name="Uchiyama I."/>
            <person name="Ito T."/>
            <person name="Fujiyama A."/>
            <person name="Inagaki F."/>
            <person name="Takami H."/>
        </authorList>
    </citation>
    <scope>NUCLEOTIDE SEQUENCE</scope>
    <source>
        <strain evidence="1">Expedition CK06-06</strain>
    </source>
</reference>
<dbReference type="AlphaFoldDB" id="X1TUE8"/>
<organism evidence="1">
    <name type="scientific">marine sediment metagenome</name>
    <dbReference type="NCBI Taxonomy" id="412755"/>
    <lineage>
        <taxon>unclassified sequences</taxon>
        <taxon>metagenomes</taxon>
        <taxon>ecological metagenomes</taxon>
    </lineage>
</organism>
<protein>
    <submittedName>
        <fullName evidence="1">Uncharacterized protein</fullName>
    </submittedName>
</protein>